<evidence type="ECO:0000313" key="2">
    <source>
        <dbReference type="EMBL" id="SHG15804.1"/>
    </source>
</evidence>
<dbReference type="Proteomes" id="UP000184041">
    <property type="component" value="Unassembled WGS sequence"/>
</dbReference>
<accession>A0A1M5HIJ9</accession>
<gene>
    <name evidence="2" type="ORF">SAMN05443144_12054</name>
</gene>
<evidence type="ECO:0000256" key="1">
    <source>
        <dbReference type="SAM" id="Phobius"/>
    </source>
</evidence>
<evidence type="ECO:0000313" key="3">
    <source>
        <dbReference type="Proteomes" id="UP000184041"/>
    </source>
</evidence>
<keyword evidence="1" id="KW-0812">Transmembrane</keyword>
<keyword evidence="1" id="KW-0472">Membrane</keyword>
<keyword evidence="3" id="KW-1185">Reference proteome</keyword>
<dbReference type="AlphaFoldDB" id="A0A1M5HIJ9"/>
<reference evidence="2 3" key="1">
    <citation type="submission" date="2016-11" db="EMBL/GenBank/DDBJ databases">
        <authorList>
            <person name="Jaros S."/>
            <person name="Januszkiewicz K."/>
            <person name="Wedrychowicz H."/>
        </authorList>
    </citation>
    <scope>NUCLEOTIDE SEQUENCE [LARGE SCALE GENOMIC DNA]</scope>
    <source>
        <strain evidence="2 3">DSM 21986</strain>
    </source>
</reference>
<dbReference type="EMBL" id="FQUS01000020">
    <property type="protein sequence ID" value="SHG15804.1"/>
    <property type="molecule type" value="Genomic_DNA"/>
</dbReference>
<sequence>MGQFYSVVIVHGTFFLMKSFASFGLTQKMRKKSRLGKLSARRLLRLRRKI</sequence>
<name>A0A1M5HIJ9_9BACT</name>
<proteinExistence type="predicted"/>
<keyword evidence="1" id="KW-1133">Transmembrane helix</keyword>
<feature type="transmembrane region" description="Helical" evidence="1">
    <location>
        <begin position="6"/>
        <end position="25"/>
    </location>
</feature>
<protein>
    <submittedName>
        <fullName evidence="2">Uncharacterized protein</fullName>
    </submittedName>
</protein>
<organism evidence="2 3">
    <name type="scientific">Fodinibius roseus</name>
    <dbReference type="NCBI Taxonomy" id="1194090"/>
    <lineage>
        <taxon>Bacteria</taxon>
        <taxon>Pseudomonadati</taxon>
        <taxon>Balneolota</taxon>
        <taxon>Balneolia</taxon>
        <taxon>Balneolales</taxon>
        <taxon>Balneolaceae</taxon>
        <taxon>Fodinibius</taxon>
    </lineage>
</organism>